<comment type="caution">
    <text evidence="2">The sequence shown here is derived from an EMBL/GenBank/DDBJ whole genome shotgun (WGS) entry which is preliminary data.</text>
</comment>
<dbReference type="EMBL" id="JAAMPI010000023">
    <property type="protein sequence ID" value="KAF4637423.1"/>
    <property type="molecule type" value="Genomic_DNA"/>
</dbReference>
<accession>A0A8H4W7Q5</accession>
<protein>
    <submittedName>
        <fullName evidence="2">Uncharacterized protein</fullName>
    </submittedName>
</protein>
<name>A0A8H4W7Q5_9HELO</name>
<dbReference type="Proteomes" id="UP000566819">
    <property type="component" value="Unassembled WGS sequence"/>
</dbReference>
<sequence>MTFLATPPFQSSQPEDDPEVESESPFIEERPPSSPPSQPAKGPVPLVEIVWTPRGHMTIKIPIDIVDKISRLFSQQGGGASTPVPATAAVRKHLKEYLETNPTANLDFSFLALQNPTSITSRTTEENHGSSCKKKCGCRHRRLVSFSYWVSEVV</sequence>
<evidence type="ECO:0000313" key="2">
    <source>
        <dbReference type="EMBL" id="KAF4637423.1"/>
    </source>
</evidence>
<evidence type="ECO:0000256" key="1">
    <source>
        <dbReference type="SAM" id="MobiDB-lite"/>
    </source>
</evidence>
<proteinExistence type="predicted"/>
<keyword evidence="3" id="KW-1185">Reference proteome</keyword>
<reference evidence="2 3" key="1">
    <citation type="submission" date="2020-03" db="EMBL/GenBank/DDBJ databases">
        <title>Draft Genome Sequence of Cudoniella acicularis.</title>
        <authorList>
            <person name="Buettner E."/>
            <person name="Kellner H."/>
        </authorList>
    </citation>
    <scope>NUCLEOTIDE SEQUENCE [LARGE SCALE GENOMIC DNA]</scope>
    <source>
        <strain evidence="2 3">DSM 108380</strain>
    </source>
</reference>
<feature type="region of interest" description="Disordered" evidence="1">
    <location>
        <begin position="1"/>
        <end position="43"/>
    </location>
</feature>
<gene>
    <name evidence="2" type="ORF">G7Y89_g646</name>
</gene>
<dbReference type="AlphaFoldDB" id="A0A8H4W7Q5"/>
<evidence type="ECO:0000313" key="3">
    <source>
        <dbReference type="Proteomes" id="UP000566819"/>
    </source>
</evidence>
<organism evidence="2 3">
    <name type="scientific">Cudoniella acicularis</name>
    <dbReference type="NCBI Taxonomy" id="354080"/>
    <lineage>
        <taxon>Eukaryota</taxon>
        <taxon>Fungi</taxon>
        <taxon>Dikarya</taxon>
        <taxon>Ascomycota</taxon>
        <taxon>Pezizomycotina</taxon>
        <taxon>Leotiomycetes</taxon>
        <taxon>Helotiales</taxon>
        <taxon>Tricladiaceae</taxon>
        <taxon>Cudoniella</taxon>
    </lineage>
</organism>